<comment type="caution">
    <text evidence="1">The sequence shown here is derived from an EMBL/GenBank/DDBJ whole genome shotgun (WGS) entry which is preliminary data.</text>
</comment>
<evidence type="ECO:0008006" key="3">
    <source>
        <dbReference type="Google" id="ProtNLM"/>
    </source>
</evidence>
<organism evidence="1 2">
    <name type="scientific">Bacteroides xylanisolvens SD CC 1b</name>
    <dbReference type="NCBI Taxonomy" id="702447"/>
    <lineage>
        <taxon>Bacteria</taxon>
        <taxon>Pseudomonadati</taxon>
        <taxon>Bacteroidota</taxon>
        <taxon>Bacteroidia</taxon>
        <taxon>Bacteroidales</taxon>
        <taxon>Bacteroidaceae</taxon>
        <taxon>Bacteroides</taxon>
    </lineage>
</organism>
<evidence type="ECO:0000313" key="1">
    <source>
        <dbReference type="EMBL" id="CDM02858.1"/>
    </source>
</evidence>
<protein>
    <recommendedName>
        <fullName evidence="3">DUF1566 domain-containing protein</fullName>
    </recommendedName>
</protein>
<dbReference type="Proteomes" id="UP000019380">
    <property type="component" value="Unassembled WGS sequence"/>
</dbReference>
<accession>W6NZC7</accession>
<evidence type="ECO:0000313" key="2">
    <source>
        <dbReference type="Proteomes" id="UP000019380"/>
    </source>
</evidence>
<dbReference type="AlphaFoldDB" id="W6NZC7"/>
<gene>
    <name evidence="1" type="ORF">BN890_4050</name>
</gene>
<reference evidence="1 2" key="1">
    <citation type="submission" date="2013-12" db="EMBL/GenBank/DDBJ databases">
        <title>Improved hybrid genome assemblies of Bacteroides xylanisolvens SD CC 1b and Bacteroides xylanisolvens SD CC 2a using Illumina and 454 Sequencing.</title>
        <authorList>
            <person name="Ramaraj T."/>
            <person name="Sundararajan A."/>
            <person name="Mudge J."/>
            <person name="Schilkey F.D."/>
            <person name="Delvecchio V."/>
            <person name="Donlon M."/>
            <person name="Ziemer C."/>
        </authorList>
    </citation>
    <scope>NUCLEOTIDE SEQUENCE [LARGE SCALE GENOMIC DNA]</scope>
</reference>
<sequence>MIRKIHLVAAATADGILCAACDTHIDVPDTAVRPGHILCEDGTALPYAQYEQSGKKAIAVVFDTEKRGDTEGDGYAVYLWDIAPQAFADSLGIAQGTSADIMAYDGNENTFALYDTQETASPMAEAVFDLWRYGQSAYVPSVAEMRLLYTMRKIINPVIEQCGGEPLPLDENDCWYWTSTEVEKQQTAKAWLYSMGSGAMQETPKVQAHKVRPIITINE</sequence>
<name>W6NZC7_9BACE</name>
<proteinExistence type="predicted"/>
<dbReference type="EMBL" id="CBXG010000006">
    <property type="protein sequence ID" value="CDM02858.1"/>
    <property type="molecule type" value="Genomic_DNA"/>
</dbReference>